<keyword evidence="1" id="KW-0175">Coiled coil</keyword>
<evidence type="ECO:0000313" key="3">
    <source>
        <dbReference type="EMBL" id="QJQ05151.1"/>
    </source>
</evidence>
<dbReference type="InterPro" id="IPR002491">
    <property type="entry name" value="ABC_transptr_periplasmic_BD"/>
</dbReference>
<dbReference type="PANTHER" id="PTHR30535:SF34">
    <property type="entry name" value="MOLYBDATE-BINDING PROTEIN MOLA"/>
    <property type="match status" value="1"/>
</dbReference>
<dbReference type="AlphaFoldDB" id="A0A6M4A1I6"/>
<protein>
    <submittedName>
        <fullName evidence="3">ABC transporter substrate-binding protein</fullName>
    </submittedName>
</protein>
<dbReference type="GO" id="GO:0071281">
    <property type="term" value="P:cellular response to iron ion"/>
    <property type="evidence" value="ECO:0007669"/>
    <property type="project" value="TreeGrafter"/>
</dbReference>
<dbReference type="KEGG" id="upi:EJG51_003965"/>
<dbReference type="Pfam" id="PF01497">
    <property type="entry name" value="Peripla_BP_2"/>
    <property type="match status" value="1"/>
</dbReference>
<name>A0A6M4A1I6_9BURK</name>
<accession>A0A6M4A1I6</accession>
<feature type="domain" description="Fe/B12 periplasmic-binding" evidence="2">
    <location>
        <begin position="27"/>
        <end position="282"/>
    </location>
</feature>
<gene>
    <name evidence="3" type="ORF">EJG51_003965</name>
</gene>
<dbReference type="PANTHER" id="PTHR30535">
    <property type="entry name" value="VITAMIN B12-BINDING PROTEIN"/>
    <property type="match status" value="1"/>
</dbReference>
<dbReference type="OrthoDB" id="9775594at2"/>
<reference evidence="3 4" key="1">
    <citation type="journal article" date="2019" name="Int. J. Syst. Evol. Microbiol.">
        <title>Undibacterium piscinae sp. nov., isolated from Korean shiner intestine.</title>
        <authorList>
            <person name="Lee S.Y."/>
            <person name="Kang W."/>
            <person name="Kim P.S."/>
            <person name="Kim H.S."/>
            <person name="Sung H."/>
            <person name="Shin N.R."/>
            <person name="Whon T.W."/>
            <person name="Yun J.H."/>
            <person name="Lee J.Y."/>
            <person name="Lee J.Y."/>
            <person name="Jung M.J."/>
            <person name="Jeong Y.S."/>
            <person name="Tak E.J."/>
            <person name="Han J.E."/>
            <person name="Hyun D.W."/>
            <person name="Kang M.S."/>
            <person name="Lee K.E."/>
            <person name="Lee B.H."/>
            <person name="Bae J.W."/>
        </authorList>
    </citation>
    <scope>NUCLEOTIDE SEQUENCE [LARGE SCALE GENOMIC DNA]</scope>
    <source>
        <strain evidence="3 4">S11R28</strain>
    </source>
</reference>
<dbReference type="PROSITE" id="PS50983">
    <property type="entry name" value="FE_B12_PBP"/>
    <property type="match status" value="1"/>
</dbReference>
<evidence type="ECO:0000313" key="4">
    <source>
        <dbReference type="Proteomes" id="UP000274350"/>
    </source>
</evidence>
<dbReference type="InterPro" id="IPR050902">
    <property type="entry name" value="ABC_Transporter_SBP"/>
</dbReference>
<proteinExistence type="predicted"/>
<evidence type="ECO:0000256" key="1">
    <source>
        <dbReference type="SAM" id="Coils"/>
    </source>
</evidence>
<keyword evidence="4" id="KW-1185">Reference proteome</keyword>
<dbReference type="SUPFAM" id="SSF53807">
    <property type="entry name" value="Helical backbone' metal receptor"/>
    <property type="match status" value="1"/>
</dbReference>
<feature type="coiled-coil region" evidence="1">
    <location>
        <begin position="133"/>
        <end position="160"/>
    </location>
</feature>
<dbReference type="Proteomes" id="UP000274350">
    <property type="component" value="Chromosome"/>
</dbReference>
<dbReference type="Gene3D" id="3.40.50.1980">
    <property type="entry name" value="Nitrogenase molybdenum iron protein domain"/>
    <property type="match status" value="2"/>
</dbReference>
<organism evidence="3 4">
    <name type="scientific">Undibacterium piscinae</name>
    <dbReference type="NCBI Taxonomy" id="2495591"/>
    <lineage>
        <taxon>Bacteria</taxon>
        <taxon>Pseudomonadati</taxon>
        <taxon>Pseudomonadota</taxon>
        <taxon>Betaproteobacteria</taxon>
        <taxon>Burkholderiales</taxon>
        <taxon>Oxalobacteraceae</taxon>
        <taxon>Undibacterium</taxon>
    </lineage>
</organism>
<dbReference type="EMBL" id="CP051152">
    <property type="protein sequence ID" value="QJQ05151.1"/>
    <property type="molecule type" value="Genomic_DNA"/>
</dbReference>
<evidence type="ECO:0000259" key="2">
    <source>
        <dbReference type="PROSITE" id="PS50983"/>
    </source>
</evidence>
<sequence>MTQENIGLNEVQGFSQNLSQYHSQYQRIACLSTESVEVLYALGAEDLIAGISGYTTRPARARSEKTKISGFSTAKLERIFAVKPDLVISYSNMQAEMSRELISAGVEVHAFNQRDVAGILRMIAVLGSLVGKQAQAATLIAELQQEIAQARQQAAQWTRKPIVYFEEWDSPMMSCIGWVSELIEIAGGVDAYANLAQYHSARDRIIADPADVVARAPDIIIASWCGKKFRPEKMAERAGWEQIPAFKNGRVVEIKSADILSPGPSAITHGLPQLQQIIADWQRVN</sequence>